<dbReference type="OrthoDB" id="9805628at2"/>
<dbReference type="InterPro" id="IPR050571">
    <property type="entry name" value="Class-IV_PLP-Dep_Aminotrnsfr"/>
</dbReference>
<evidence type="ECO:0000256" key="1">
    <source>
        <dbReference type="ARBA" id="ARBA00001933"/>
    </source>
</evidence>
<evidence type="ECO:0000313" key="8">
    <source>
        <dbReference type="Proteomes" id="UP000295418"/>
    </source>
</evidence>
<comment type="similarity">
    <text evidence="2 5">Belongs to the class-IV pyridoxal-phosphate-dependent aminotransferase family.</text>
</comment>
<evidence type="ECO:0000256" key="2">
    <source>
        <dbReference type="ARBA" id="ARBA00009320"/>
    </source>
</evidence>
<dbReference type="AlphaFoldDB" id="A0A4R4E438"/>
<keyword evidence="4 6" id="KW-0663">Pyridoxal phosphate</keyword>
<evidence type="ECO:0000313" key="7">
    <source>
        <dbReference type="EMBL" id="TCZ74344.1"/>
    </source>
</evidence>
<keyword evidence="7" id="KW-0456">Lyase</keyword>
<dbReference type="FunFam" id="3.20.10.10:FF:000002">
    <property type="entry name" value="D-alanine aminotransferase"/>
    <property type="match status" value="1"/>
</dbReference>
<evidence type="ECO:0000256" key="6">
    <source>
        <dbReference type="RuleBase" id="RU004516"/>
    </source>
</evidence>
<evidence type="ECO:0000256" key="3">
    <source>
        <dbReference type="ARBA" id="ARBA00011738"/>
    </source>
</evidence>
<dbReference type="NCBIfam" id="NF005800">
    <property type="entry name" value="PRK07650.1"/>
    <property type="match status" value="1"/>
</dbReference>
<keyword evidence="8" id="KW-1185">Reference proteome</keyword>
<dbReference type="InterPro" id="IPR001544">
    <property type="entry name" value="Aminotrans_IV"/>
</dbReference>
<dbReference type="InterPro" id="IPR018300">
    <property type="entry name" value="Aminotrans_IV_CS"/>
</dbReference>
<dbReference type="PROSITE" id="PS00770">
    <property type="entry name" value="AA_TRANSFER_CLASS_4"/>
    <property type="match status" value="1"/>
</dbReference>
<dbReference type="GO" id="GO:0005829">
    <property type="term" value="C:cytosol"/>
    <property type="evidence" value="ECO:0007669"/>
    <property type="project" value="TreeGrafter"/>
</dbReference>
<dbReference type="PANTHER" id="PTHR42743">
    <property type="entry name" value="AMINO-ACID AMINOTRANSFERASE"/>
    <property type="match status" value="1"/>
</dbReference>
<dbReference type="Proteomes" id="UP000295418">
    <property type="component" value="Unassembled WGS sequence"/>
</dbReference>
<dbReference type="EC" id="4.1.3.38" evidence="7"/>
<dbReference type="GO" id="GO:0008696">
    <property type="term" value="F:4-amino-4-deoxychorismate lyase activity"/>
    <property type="evidence" value="ECO:0007669"/>
    <property type="project" value="UniProtKB-EC"/>
</dbReference>
<sequence>MIISLNGLLVEDKDAVVSVYDHGFLYGMGLFETFRTYNGQPFLLDKHMERLTRSCAELGIAFEPNIEKLSKQVSELLLANDLMDGYFRYTITAGVSILGLPGEESYEQPTEIIYVKALPERNDNLYVLGKPLQLLKHARNTPEGIYRLKSLHYMNNILAKRELASYPWAAGAEGLMLTEEGYISEGIVSNVFYVREGILYTPSLDTGCLPGVTREFVIGLAKQLGIVAQEGLYTWNDLVNSDEIFVTNSIQEIVPISSMYLPDGKKIEVGRSTDRSLDRQTERFISQYRQSIGSVI</sequence>
<protein>
    <submittedName>
        <fullName evidence="7">4-amino-4-deoxychorismate lyase</fullName>
        <ecNumber evidence="7">4.1.3.38</ecNumber>
    </submittedName>
</protein>
<dbReference type="CDD" id="cd00449">
    <property type="entry name" value="PLPDE_IV"/>
    <property type="match status" value="1"/>
</dbReference>
<dbReference type="RefSeq" id="WP_132419783.1">
    <property type="nucleotide sequence ID" value="NZ_SKFG01000026.1"/>
</dbReference>
<gene>
    <name evidence="7" type="primary">pabC</name>
    <name evidence="7" type="ORF">E0485_19720</name>
</gene>
<dbReference type="GO" id="GO:0046394">
    <property type="term" value="P:carboxylic acid biosynthetic process"/>
    <property type="evidence" value="ECO:0007669"/>
    <property type="project" value="UniProtKB-ARBA"/>
</dbReference>
<dbReference type="PANTHER" id="PTHR42743:SF11">
    <property type="entry name" value="AMINODEOXYCHORISMATE LYASE"/>
    <property type="match status" value="1"/>
</dbReference>
<comment type="cofactor">
    <cofactor evidence="1 6">
        <name>pyridoxal 5'-phosphate</name>
        <dbReference type="ChEBI" id="CHEBI:597326"/>
    </cofactor>
</comment>
<comment type="subunit">
    <text evidence="3">Homodimer.</text>
</comment>
<reference evidence="7 8" key="1">
    <citation type="submission" date="2019-03" db="EMBL/GenBank/DDBJ databases">
        <authorList>
            <person name="Kim M.K.M."/>
        </authorList>
    </citation>
    <scope>NUCLEOTIDE SEQUENCE [LARGE SCALE GENOMIC DNA]</scope>
    <source>
        <strain evidence="7 8">18JY21-1</strain>
    </source>
</reference>
<dbReference type="InterPro" id="IPR043131">
    <property type="entry name" value="BCAT-like_N"/>
</dbReference>
<dbReference type="Gene3D" id="3.20.10.10">
    <property type="entry name" value="D-amino Acid Aminotransferase, subunit A, domain 2"/>
    <property type="match status" value="1"/>
</dbReference>
<dbReference type="InterPro" id="IPR043132">
    <property type="entry name" value="BCAT-like_C"/>
</dbReference>
<proteinExistence type="inferred from homology"/>
<comment type="caution">
    <text evidence="7">The sequence shown here is derived from an EMBL/GenBank/DDBJ whole genome shotgun (WGS) entry which is preliminary data.</text>
</comment>
<dbReference type="InterPro" id="IPR036038">
    <property type="entry name" value="Aminotransferase-like"/>
</dbReference>
<organism evidence="7 8">
    <name type="scientific">Paenibacillus albiflavus</name>
    <dbReference type="NCBI Taxonomy" id="2545760"/>
    <lineage>
        <taxon>Bacteria</taxon>
        <taxon>Bacillati</taxon>
        <taxon>Bacillota</taxon>
        <taxon>Bacilli</taxon>
        <taxon>Bacillales</taxon>
        <taxon>Paenibacillaceae</taxon>
        <taxon>Paenibacillus</taxon>
    </lineage>
</organism>
<name>A0A4R4E438_9BACL</name>
<accession>A0A4R4E438</accession>
<evidence type="ECO:0000256" key="4">
    <source>
        <dbReference type="ARBA" id="ARBA00022898"/>
    </source>
</evidence>
<evidence type="ECO:0000256" key="5">
    <source>
        <dbReference type="RuleBase" id="RU004106"/>
    </source>
</evidence>
<dbReference type="SUPFAM" id="SSF56752">
    <property type="entry name" value="D-aminoacid aminotransferase-like PLP-dependent enzymes"/>
    <property type="match status" value="1"/>
</dbReference>
<dbReference type="Gene3D" id="3.30.470.10">
    <property type="match status" value="1"/>
</dbReference>
<dbReference type="EMBL" id="SKFG01000026">
    <property type="protein sequence ID" value="TCZ74344.1"/>
    <property type="molecule type" value="Genomic_DNA"/>
</dbReference>
<dbReference type="GO" id="GO:0008652">
    <property type="term" value="P:amino acid biosynthetic process"/>
    <property type="evidence" value="ECO:0007669"/>
    <property type="project" value="UniProtKB-ARBA"/>
</dbReference>
<dbReference type="Pfam" id="PF01063">
    <property type="entry name" value="Aminotran_4"/>
    <property type="match status" value="1"/>
</dbReference>